<feature type="compositionally biased region" description="Basic residues" evidence="1">
    <location>
        <begin position="1"/>
        <end position="10"/>
    </location>
</feature>
<proteinExistence type="predicted"/>
<dbReference type="AlphaFoldDB" id="K6UTT6"/>
<reference evidence="2 3" key="1">
    <citation type="journal article" date="2012" name="Nat. Genet.">
        <title>Plasmodium cynomolgi genome sequences provide insight into Plasmodium vivax and the monkey malaria clade.</title>
        <authorList>
            <person name="Tachibana S."/>
            <person name="Sullivan S.A."/>
            <person name="Kawai S."/>
            <person name="Nakamura S."/>
            <person name="Kim H.R."/>
            <person name="Goto N."/>
            <person name="Arisue N."/>
            <person name="Palacpac N.M.Q."/>
            <person name="Honma H."/>
            <person name="Yagi M."/>
            <person name="Tougan T."/>
            <person name="Katakai Y."/>
            <person name="Kaneko O."/>
            <person name="Mita T."/>
            <person name="Kita K."/>
            <person name="Yasutomi Y."/>
            <person name="Sutton P.L."/>
            <person name="Shakhbatyan R."/>
            <person name="Horii T."/>
            <person name="Yasunaga T."/>
            <person name="Barnwell J.W."/>
            <person name="Escalante A.A."/>
            <person name="Carlton J.M."/>
            <person name="Tanabe K."/>
        </authorList>
    </citation>
    <scope>NUCLEOTIDE SEQUENCE [LARGE SCALE GENOMIC DNA]</scope>
    <source>
        <strain evidence="2 3">B</strain>
    </source>
</reference>
<dbReference type="Proteomes" id="UP000006319">
    <property type="component" value="Chromosome 6"/>
</dbReference>
<evidence type="ECO:0000256" key="1">
    <source>
        <dbReference type="SAM" id="MobiDB-lite"/>
    </source>
</evidence>
<evidence type="ECO:0000313" key="2">
    <source>
        <dbReference type="EMBL" id="GAB65505.1"/>
    </source>
</evidence>
<dbReference type="GeneID" id="14691745"/>
<feature type="non-terminal residue" evidence="2">
    <location>
        <position position="1"/>
    </location>
</feature>
<protein>
    <submittedName>
        <fullName evidence="2">Uncharacterized protein</fullName>
    </submittedName>
</protein>
<dbReference type="VEuPathDB" id="PlasmoDB:PCYB_062370"/>
<dbReference type="RefSeq" id="XP_004221452.1">
    <property type="nucleotide sequence ID" value="XM_004221404.1"/>
</dbReference>
<dbReference type="EMBL" id="DF157098">
    <property type="protein sequence ID" value="GAB65505.1"/>
    <property type="molecule type" value="Genomic_DNA"/>
</dbReference>
<accession>K6UTT6</accession>
<gene>
    <name evidence="2" type="ORF">PCYB_062370</name>
</gene>
<organism evidence="2 3">
    <name type="scientific">Plasmodium cynomolgi (strain B)</name>
    <dbReference type="NCBI Taxonomy" id="1120755"/>
    <lineage>
        <taxon>Eukaryota</taxon>
        <taxon>Sar</taxon>
        <taxon>Alveolata</taxon>
        <taxon>Apicomplexa</taxon>
        <taxon>Aconoidasida</taxon>
        <taxon>Haemosporida</taxon>
        <taxon>Plasmodiidae</taxon>
        <taxon>Plasmodium</taxon>
        <taxon>Plasmodium (Plasmodium)</taxon>
    </lineage>
</organism>
<dbReference type="KEGG" id="pcy:PCYB_062370"/>
<name>K6UTT6_PLACD</name>
<evidence type="ECO:0000313" key="3">
    <source>
        <dbReference type="Proteomes" id="UP000006319"/>
    </source>
</evidence>
<keyword evidence="3" id="KW-1185">Reference proteome</keyword>
<dbReference type="OrthoDB" id="387473at2759"/>
<sequence>RAPTKKKKAGHSNEVYPENEKNNYHDDDDQQQKQLGGRATMSCHFIRDYEMYHAEQKRPQLNDQAACPIRFIKKGDTADWDWPQRS</sequence>
<feature type="region of interest" description="Disordered" evidence="1">
    <location>
        <begin position="1"/>
        <end position="36"/>
    </location>
</feature>